<dbReference type="Proteomes" id="UP001143370">
    <property type="component" value="Unassembled WGS sequence"/>
</dbReference>
<reference evidence="7" key="1">
    <citation type="journal article" date="2014" name="Int. J. Syst. Evol. Microbiol.">
        <title>Complete genome sequence of Corynebacterium casei LMG S-19264T (=DSM 44701T), isolated from a smear-ripened cheese.</title>
        <authorList>
            <consortium name="US DOE Joint Genome Institute (JGI-PGF)"/>
            <person name="Walter F."/>
            <person name="Albersmeier A."/>
            <person name="Kalinowski J."/>
            <person name="Ruckert C."/>
        </authorList>
    </citation>
    <scope>NUCLEOTIDE SEQUENCE</scope>
    <source>
        <strain evidence="7">VKM B-2484</strain>
    </source>
</reference>
<comment type="caution">
    <text evidence="7">The sequence shown here is derived from an EMBL/GenBank/DDBJ whole genome shotgun (WGS) entry which is preliminary data.</text>
</comment>
<dbReference type="GO" id="GO:0005524">
    <property type="term" value="F:ATP binding"/>
    <property type="evidence" value="ECO:0007669"/>
    <property type="project" value="UniProtKB-KW"/>
</dbReference>
<keyword evidence="3" id="KW-0547">Nucleotide-binding</keyword>
<dbReference type="InterPro" id="IPR003439">
    <property type="entry name" value="ABC_transporter-like_ATP-bd"/>
</dbReference>
<proteinExistence type="inferred from homology"/>
<evidence type="ECO:0000313" key="8">
    <source>
        <dbReference type="Proteomes" id="UP001143370"/>
    </source>
</evidence>
<organism evidence="7 8">
    <name type="scientific">Ancylobacter dichloromethanicus</name>
    <dbReference type="NCBI Taxonomy" id="518825"/>
    <lineage>
        <taxon>Bacteria</taxon>
        <taxon>Pseudomonadati</taxon>
        <taxon>Pseudomonadota</taxon>
        <taxon>Alphaproteobacteria</taxon>
        <taxon>Hyphomicrobiales</taxon>
        <taxon>Xanthobacteraceae</taxon>
        <taxon>Ancylobacter</taxon>
    </lineage>
</organism>
<dbReference type="GO" id="GO:0016887">
    <property type="term" value="F:ATP hydrolysis activity"/>
    <property type="evidence" value="ECO:0007669"/>
    <property type="project" value="InterPro"/>
</dbReference>
<sequence>MEHVPVQNVATPSAVGARPGGSEPDHPQIGPLVKAPARAPAPQIIGARGLAKTYPNGQAVFAGVDLDIRADQRVALIGSNGAGKSTLLKCLIGLLPSTSGEITTLGERFLAAPTGAQLTRLRRQIGFVFQNHGLVGRQSVLTNVIQGKLGLKGSWRAWHHALARQEWREEAMAVLAEVRLADKADARADQLSGGQAQRVAIARALIRRPKLLIADEPAASLDPAVGRDIMRIFSELAGEHGITLVYTTHDMQHALDYSDRIVALKDGRVHFDRPTARVSPRDMEGVFHG</sequence>
<protein>
    <submittedName>
        <fullName evidence="7">Phosphonates import ATP-binding protein PhnC</fullName>
    </submittedName>
</protein>
<comment type="similarity">
    <text evidence="1">Belongs to the ABC transporter superfamily.</text>
</comment>
<dbReference type="InterPro" id="IPR003593">
    <property type="entry name" value="AAA+_ATPase"/>
</dbReference>
<dbReference type="EMBL" id="BSFJ01000016">
    <property type="protein sequence ID" value="GLK72510.1"/>
    <property type="molecule type" value="Genomic_DNA"/>
</dbReference>
<name>A0A9W6J7Y9_9HYPH</name>
<feature type="domain" description="ABC transporter" evidence="6">
    <location>
        <begin position="45"/>
        <end position="286"/>
    </location>
</feature>
<keyword evidence="8" id="KW-1185">Reference proteome</keyword>
<dbReference type="Gene3D" id="3.40.50.300">
    <property type="entry name" value="P-loop containing nucleotide triphosphate hydrolases"/>
    <property type="match status" value="1"/>
</dbReference>
<dbReference type="AlphaFoldDB" id="A0A9W6J7Y9"/>
<dbReference type="SUPFAM" id="SSF52540">
    <property type="entry name" value="P-loop containing nucleoside triphosphate hydrolases"/>
    <property type="match status" value="1"/>
</dbReference>
<dbReference type="RefSeq" id="WP_213373652.1">
    <property type="nucleotide sequence ID" value="NZ_BSFJ01000016.1"/>
</dbReference>
<dbReference type="PROSITE" id="PS50893">
    <property type="entry name" value="ABC_TRANSPORTER_2"/>
    <property type="match status" value="1"/>
</dbReference>
<gene>
    <name evidence="7" type="primary">phnC_2</name>
    <name evidence="7" type="ORF">GCM10017643_26260</name>
</gene>
<keyword evidence="2" id="KW-0813">Transport</keyword>
<evidence type="ECO:0000256" key="1">
    <source>
        <dbReference type="ARBA" id="ARBA00005417"/>
    </source>
</evidence>
<keyword evidence="4 7" id="KW-0067">ATP-binding</keyword>
<dbReference type="InterPro" id="IPR050086">
    <property type="entry name" value="MetN_ABC_transporter-like"/>
</dbReference>
<dbReference type="SMART" id="SM00382">
    <property type="entry name" value="AAA"/>
    <property type="match status" value="1"/>
</dbReference>
<dbReference type="InterPro" id="IPR017871">
    <property type="entry name" value="ABC_transporter-like_CS"/>
</dbReference>
<feature type="region of interest" description="Disordered" evidence="5">
    <location>
        <begin position="1"/>
        <end position="31"/>
    </location>
</feature>
<dbReference type="PROSITE" id="PS00211">
    <property type="entry name" value="ABC_TRANSPORTER_1"/>
    <property type="match status" value="1"/>
</dbReference>
<evidence type="ECO:0000256" key="3">
    <source>
        <dbReference type="ARBA" id="ARBA00022741"/>
    </source>
</evidence>
<accession>A0A9W6J7Y9</accession>
<evidence type="ECO:0000256" key="5">
    <source>
        <dbReference type="SAM" id="MobiDB-lite"/>
    </source>
</evidence>
<evidence type="ECO:0000313" key="7">
    <source>
        <dbReference type="EMBL" id="GLK72510.1"/>
    </source>
</evidence>
<evidence type="ECO:0000256" key="4">
    <source>
        <dbReference type="ARBA" id="ARBA00022840"/>
    </source>
</evidence>
<dbReference type="InterPro" id="IPR027417">
    <property type="entry name" value="P-loop_NTPase"/>
</dbReference>
<dbReference type="PANTHER" id="PTHR43166">
    <property type="entry name" value="AMINO ACID IMPORT ATP-BINDING PROTEIN"/>
    <property type="match status" value="1"/>
</dbReference>
<evidence type="ECO:0000256" key="2">
    <source>
        <dbReference type="ARBA" id="ARBA00022448"/>
    </source>
</evidence>
<evidence type="ECO:0000259" key="6">
    <source>
        <dbReference type="PROSITE" id="PS50893"/>
    </source>
</evidence>
<dbReference type="Pfam" id="PF00005">
    <property type="entry name" value="ABC_tran"/>
    <property type="match status" value="1"/>
</dbReference>
<reference evidence="7" key="2">
    <citation type="submission" date="2023-01" db="EMBL/GenBank/DDBJ databases">
        <authorList>
            <person name="Sun Q."/>
            <person name="Evtushenko L."/>
        </authorList>
    </citation>
    <scope>NUCLEOTIDE SEQUENCE</scope>
    <source>
        <strain evidence="7">VKM B-2484</strain>
    </source>
</reference>